<proteinExistence type="predicted"/>
<gene>
    <name evidence="1" type="ORF">SAMN04488242_0505</name>
</gene>
<sequence length="189" mass="19961">MQTQTEPSSVVAFTFSGGLVESVTIADGWSGTVDPEQFGSLALVAFHEQRARATAPSPTGPGAGPLRVPASVRDDVGQRLQALNTRAFAALRSAVEMLDAKSAPPEPETHTDRYRHVTVTARGGHVTGIEVSPRHLSQDPVQIEHDLAEALNSALGAARAGGPGDDLAALWAEHASISKILDDYREPPR</sequence>
<dbReference type="Proteomes" id="UP000199475">
    <property type="component" value="Unassembled WGS sequence"/>
</dbReference>
<protein>
    <submittedName>
        <fullName evidence="1">Uncharacterized protein</fullName>
    </submittedName>
</protein>
<dbReference type="RefSeq" id="WP_143008183.1">
    <property type="nucleotide sequence ID" value="NZ_FNGP01000001.1"/>
</dbReference>
<evidence type="ECO:0000313" key="1">
    <source>
        <dbReference type="EMBL" id="SDL16044.1"/>
    </source>
</evidence>
<dbReference type="EMBL" id="FNGP01000001">
    <property type="protein sequence ID" value="SDL16044.1"/>
    <property type="molecule type" value="Genomic_DNA"/>
</dbReference>
<keyword evidence="2" id="KW-1185">Reference proteome</keyword>
<accession>A0A1G9HTJ9</accession>
<name>A0A1G9HTJ9_9ACTN</name>
<evidence type="ECO:0000313" key="2">
    <source>
        <dbReference type="Proteomes" id="UP000199475"/>
    </source>
</evidence>
<dbReference type="STRING" id="686624.SAMN04488242_0505"/>
<organism evidence="1 2">
    <name type="scientific">Tessaracoccus oleiagri</name>
    <dbReference type="NCBI Taxonomy" id="686624"/>
    <lineage>
        <taxon>Bacteria</taxon>
        <taxon>Bacillati</taxon>
        <taxon>Actinomycetota</taxon>
        <taxon>Actinomycetes</taxon>
        <taxon>Propionibacteriales</taxon>
        <taxon>Propionibacteriaceae</taxon>
        <taxon>Tessaracoccus</taxon>
    </lineage>
</organism>
<reference evidence="1 2" key="1">
    <citation type="submission" date="2016-10" db="EMBL/GenBank/DDBJ databases">
        <authorList>
            <person name="de Groot N.N."/>
        </authorList>
    </citation>
    <scope>NUCLEOTIDE SEQUENCE [LARGE SCALE GENOMIC DNA]</scope>
    <source>
        <strain evidence="1 2">CGMCC 1.9159</strain>
    </source>
</reference>
<dbReference type="AlphaFoldDB" id="A0A1G9HTJ9"/>